<protein>
    <recommendedName>
        <fullName evidence="2">DNA methylase N-4/N-6 domain-containing protein</fullName>
    </recommendedName>
</protein>
<dbReference type="InterPro" id="IPR029063">
    <property type="entry name" value="SAM-dependent_MTases_sf"/>
</dbReference>
<evidence type="ECO:0000313" key="1">
    <source>
        <dbReference type="EMBL" id="KKK77789.1"/>
    </source>
</evidence>
<proteinExistence type="predicted"/>
<dbReference type="Gene3D" id="3.40.50.150">
    <property type="entry name" value="Vaccinia Virus protein VP39"/>
    <property type="match status" value="1"/>
</dbReference>
<dbReference type="InterPro" id="IPR002052">
    <property type="entry name" value="DNA_methylase_N6_adenine_CS"/>
</dbReference>
<organism evidence="1">
    <name type="scientific">marine sediment metagenome</name>
    <dbReference type="NCBI Taxonomy" id="412755"/>
    <lineage>
        <taxon>unclassified sequences</taxon>
        <taxon>metagenomes</taxon>
        <taxon>ecological metagenomes</taxon>
    </lineage>
</organism>
<reference evidence="1" key="1">
    <citation type="journal article" date="2015" name="Nature">
        <title>Complex archaea that bridge the gap between prokaryotes and eukaryotes.</title>
        <authorList>
            <person name="Spang A."/>
            <person name="Saw J.H."/>
            <person name="Jorgensen S.L."/>
            <person name="Zaremba-Niedzwiedzka K."/>
            <person name="Martijn J."/>
            <person name="Lind A.E."/>
            <person name="van Eijk R."/>
            <person name="Schleper C."/>
            <person name="Guy L."/>
            <person name="Ettema T.J."/>
        </authorList>
    </citation>
    <scope>NUCLEOTIDE SEQUENCE</scope>
</reference>
<feature type="non-terminal residue" evidence="1">
    <location>
        <position position="145"/>
    </location>
</feature>
<name>A0A0F9AGX2_9ZZZZ</name>
<gene>
    <name evidence="1" type="ORF">LCGC14_2850040</name>
</gene>
<comment type="caution">
    <text evidence="1">The sequence shown here is derived from an EMBL/GenBank/DDBJ whole genome shotgun (WGS) entry which is preliminary data.</text>
</comment>
<dbReference type="SUPFAM" id="SSF53335">
    <property type="entry name" value="S-adenosyl-L-methionine-dependent methyltransferases"/>
    <property type="match status" value="1"/>
</dbReference>
<dbReference type="GO" id="GO:0032259">
    <property type="term" value="P:methylation"/>
    <property type="evidence" value="ECO:0007669"/>
    <property type="project" value="InterPro"/>
</dbReference>
<dbReference type="GO" id="GO:0003676">
    <property type="term" value="F:nucleic acid binding"/>
    <property type="evidence" value="ECO:0007669"/>
    <property type="project" value="InterPro"/>
</dbReference>
<accession>A0A0F9AGX2</accession>
<evidence type="ECO:0008006" key="2">
    <source>
        <dbReference type="Google" id="ProtNLM"/>
    </source>
</evidence>
<dbReference type="AlphaFoldDB" id="A0A0F9AGX2"/>
<sequence>MKLIHGDCREVMASGTAESMDAMVTDPPYGIEYDPAWRNEVQPSPDRALGAVTNDQNADWCEAWALFLGDVAYVWHAPTKADVVADSLRQAGMDIRSQIIWAKNNIVIGRGHYHPKHEPCWYAVRQGKKGHWSGGRKQSTVWDID</sequence>
<dbReference type="GO" id="GO:0008168">
    <property type="term" value="F:methyltransferase activity"/>
    <property type="evidence" value="ECO:0007669"/>
    <property type="project" value="InterPro"/>
</dbReference>
<dbReference type="PROSITE" id="PS00092">
    <property type="entry name" value="N6_MTASE"/>
    <property type="match status" value="1"/>
</dbReference>
<dbReference type="EMBL" id="LAZR01054786">
    <property type="protein sequence ID" value="KKK77789.1"/>
    <property type="molecule type" value="Genomic_DNA"/>
</dbReference>